<evidence type="ECO:0000256" key="1">
    <source>
        <dbReference type="SAM" id="MobiDB-lite"/>
    </source>
</evidence>
<protein>
    <submittedName>
        <fullName evidence="2">Uncharacterized protein</fullName>
    </submittedName>
</protein>
<feature type="region of interest" description="Disordered" evidence="1">
    <location>
        <begin position="569"/>
        <end position="604"/>
    </location>
</feature>
<feature type="region of interest" description="Disordered" evidence="1">
    <location>
        <begin position="697"/>
        <end position="716"/>
    </location>
</feature>
<dbReference type="PANTHER" id="PTHR33472:SF28">
    <property type="entry name" value="BROMO AND FHA DOMAIN-CONTAINING PROTEIN DDB_G0267958"/>
    <property type="match status" value="1"/>
</dbReference>
<keyword evidence="3" id="KW-1185">Reference proteome</keyword>
<evidence type="ECO:0000313" key="2">
    <source>
        <dbReference type="EMBL" id="OEU21936.1"/>
    </source>
</evidence>
<dbReference type="AlphaFoldDB" id="A0A1E7FUV2"/>
<feature type="region of interest" description="Disordered" evidence="1">
    <location>
        <begin position="84"/>
        <end position="160"/>
    </location>
</feature>
<feature type="compositionally biased region" description="Basic and acidic residues" evidence="1">
    <location>
        <begin position="707"/>
        <end position="716"/>
    </location>
</feature>
<proteinExistence type="predicted"/>
<dbReference type="EMBL" id="KV784353">
    <property type="protein sequence ID" value="OEU21936.1"/>
    <property type="molecule type" value="Genomic_DNA"/>
</dbReference>
<sequence>MHRSRSGVSKNKGNKTSRSTKSQIPEASELAIQNLLLNLNILRSEYFAHFDKDTKLFGELGSVLRTRIQSRVYNLCRPEIEGKRRYKLNSTDPTQISPPPPPPTSPASTPLSSPAPPSPPSRSPSPPPSPSPSPPPSRSQHTQNYHPTEKGNMDPNELPTKELPVKELNLDEKVRLDCDVLTFYAEKTMTHDGTSVTKVILQKPLHDMNDYLIHGYYRATLGVEESTGMVNTIKIRRPIVPGAMIADAKARNTDEAKTKEAGVFMATCDPLYQNQAALENEMKRSPKENTVVDVYRVKSDLFKDITLNNKYFNPYATRDREDYLLDVKIEVVQNPFMDIDECGTETEHIQYCMKVFWEFYIEASEMQVEGIHKKSSRPISIAKGTRISHAGECEASHDSSRRSDPPSSEPMDTGEDDRIPEEVESQSQEQILAREAQEAREAREAQEAQEAQEAREAQEAQEAQEANEEIERQALERERLQEDIERIDRQLRHEVECLERQDREDRRRIEIKDAKDVKSKRNAESERRRRRRRQLKNMIVLRKASATPTVPSVDPTPPSIMSSAAVPTQQQQQQQTGLLQNAKRHHERFKADDERKLSAPSPRKEGKIRRVMNRFSIDTSISSDLLSTPLGIKTTGLDTSLSVPMKALSADDADLPPSPLDEPVKADSPGSFSLFDDLEDQLGGLNIVDQPIVQPTTTTTTTTTDVEEQRRTEDQRRIAEEQRIAIAEQRRIAEVQPRTEDQRRIAEEQRIAIAEQRRIAEEQRIAIAEQRRIAEVQRTALPPPVRSPTFSMGSNDDREDHFERSGGKATTTVTTPDERIEAFRAQRKGHLQTGVRLDKRLNQQQNNSRAKRSTKVATRRVQGDMLVEVQTTTSQGDLEEQRQRWNNGKPVAFDGAVVATRTSTAAATSNQTVRRTRSQSRQARGRSQTPRENFTLSDQMKNIAKISKEEVLMQQGGEEKEEMEIEEQKEEDE</sequence>
<dbReference type="PANTHER" id="PTHR33472">
    <property type="entry name" value="OS01G0106600 PROTEIN"/>
    <property type="match status" value="1"/>
</dbReference>
<feature type="compositionally biased region" description="Basic residues" evidence="1">
    <location>
        <begin position="849"/>
        <end position="858"/>
    </location>
</feature>
<accession>A0A1E7FUV2</accession>
<evidence type="ECO:0000313" key="3">
    <source>
        <dbReference type="Proteomes" id="UP000095751"/>
    </source>
</evidence>
<feature type="compositionally biased region" description="Basic and acidic residues" evidence="1">
    <location>
        <begin position="515"/>
        <end position="527"/>
    </location>
</feature>
<gene>
    <name evidence="2" type="ORF">FRACYDRAFT_232084</name>
</gene>
<reference evidence="2 3" key="1">
    <citation type="submission" date="2016-09" db="EMBL/GenBank/DDBJ databases">
        <title>Extensive genetic diversity and differential bi-allelic expression allows diatom success in the polar Southern Ocean.</title>
        <authorList>
            <consortium name="DOE Joint Genome Institute"/>
            <person name="Mock T."/>
            <person name="Otillar R.P."/>
            <person name="Strauss J."/>
            <person name="Dupont C."/>
            <person name="Frickenhaus S."/>
            <person name="Maumus F."/>
            <person name="Mcmullan M."/>
            <person name="Sanges R."/>
            <person name="Schmutz J."/>
            <person name="Toseland A."/>
            <person name="Valas R."/>
            <person name="Veluchamy A."/>
            <person name="Ward B.J."/>
            <person name="Allen A."/>
            <person name="Barry K."/>
            <person name="Falciatore A."/>
            <person name="Ferrante M."/>
            <person name="Fortunato A.E."/>
            <person name="Gloeckner G."/>
            <person name="Gruber A."/>
            <person name="Hipkin R."/>
            <person name="Janech M."/>
            <person name="Kroth P."/>
            <person name="Leese F."/>
            <person name="Lindquist E."/>
            <person name="Lyon B.R."/>
            <person name="Martin J."/>
            <person name="Mayer C."/>
            <person name="Parker M."/>
            <person name="Quesneville H."/>
            <person name="Raymond J."/>
            <person name="Uhlig C."/>
            <person name="Valentin K.U."/>
            <person name="Worden A.Z."/>
            <person name="Armbrust E.V."/>
            <person name="Bowler C."/>
            <person name="Green B."/>
            <person name="Moulton V."/>
            <person name="Van Oosterhout C."/>
            <person name="Grigoriev I."/>
        </authorList>
    </citation>
    <scope>NUCLEOTIDE SEQUENCE [LARGE SCALE GENOMIC DNA]</scope>
    <source>
        <strain evidence="2 3">CCMP1102</strain>
    </source>
</reference>
<dbReference type="KEGG" id="fcy:FRACYDRAFT_232084"/>
<feature type="region of interest" description="Disordered" evidence="1">
    <location>
        <begin position="902"/>
        <end position="973"/>
    </location>
</feature>
<feature type="compositionally biased region" description="Basic and acidic residues" evidence="1">
    <location>
        <begin position="435"/>
        <end position="458"/>
    </location>
</feature>
<name>A0A1E7FUV2_9STRA</name>
<dbReference type="InParanoid" id="A0A1E7FUV2"/>
<feature type="compositionally biased region" description="Basic and acidic residues" evidence="1">
    <location>
        <begin position="795"/>
        <end position="806"/>
    </location>
</feature>
<feature type="region of interest" description="Disordered" evidence="1">
    <location>
        <begin position="1"/>
        <end position="25"/>
    </location>
</feature>
<feature type="compositionally biased region" description="Pro residues" evidence="1">
    <location>
        <begin position="113"/>
        <end position="137"/>
    </location>
</feature>
<feature type="compositionally biased region" description="Pro residues" evidence="1">
    <location>
        <begin position="96"/>
        <end position="105"/>
    </location>
</feature>
<feature type="region of interest" description="Disordered" evidence="1">
    <location>
        <begin position="838"/>
        <end position="859"/>
    </location>
</feature>
<feature type="compositionally biased region" description="Acidic residues" evidence="1">
    <location>
        <begin position="959"/>
        <end position="973"/>
    </location>
</feature>
<feature type="compositionally biased region" description="Basic and acidic residues" evidence="1">
    <location>
        <begin position="589"/>
        <end position="604"/>
    </location>
</feature>
<dbReference type="Proteomes" id="UP000095751">
    <property type="component" value="Unassembled WGS sequence"/>
</dbReference>
<organism evidence="2 3">
    <name type="scientific">Fragilariopsis cylindrus CCMP1102</name>
    <dbReference type="NCBI Taxonomy" id="635003"/>
    <lineage>
        <taxon>Eukaryota</taxon>
        <taxon>Sar</taxon>
        <taxon>Stramenopiles</taxon>
        <taxon>Ochrophyta</taxon>
        <taxon>Bacillariophyta</taxon>
        <taxon>Bacillariophyceae</taxon>
        <taxon>Bacillariophycidae</taxon>
        <taxon>Bacillariales</taxon>
        <taxon>Bacillariaceae</taxon>
        <taxon>Fragilariopsis</taxon>
    </lineage>
</organism>
<feature type="region of interest" description="Disordered" evidence="1">
    <location>
        <begin position="515"/>
        <end position="536"/>
    </location>
</feature>
<feature type="compositionally biased region" description="Basic and acidic residues" evidence="1">
    <location>
        <begin position="389"/>
        <end position="404"/>
    </location>
</feature>
<feature type="region of interest" description="Disordered" evidence="1">
    <location>
        <begin position="380"/>
        <end position="468"/>
    </location>
</feature>
<feature type="compositionally biased region" description="Low complexity" evidence="1">
    <location>
        <begin position="902"/>
        <end position="928"/>
    </location>
</feature>
<feature type="region of interest" description="Disordered" evidence="1">
    <location>
        <begin position="782"/>
        <end position="813"/>
    </location>
</feature>
<feature type="compositionally biased region" description="Polar residues" evidence="1">
    <location>
        <begin position="930"/>
        <end position="940"/>
    </location>
</feature>